<name>A0A1H9KVJ8_9SPHI</name>
<dbReference type="Pfam" id="PF14129">
    <property type="entry name" value="DUF4296"/>
    <property type="match status" value="1"/>
</dbReference>
<reference evidence="3 4" key="1">
    <citation type="submission" date="2016-10" db="EMBL/GenBank/DDBJ databases">
        <authorList>
            <person name="de Groot N.N."/>
        </authorList>
    </citation>
    <scope>NUCLEOTIDE SEQUENCE [LARGE SCALE GENOMIC DNA]</scope>
    <source>
        <strain evidence="3 4">DSM 18610</strain>
    </source>
</reference>
<dbReference type="EMBL" id="FOGG01000003">
    <property type="protein sequence ID" value="SER03170.1"/>
    <property type="molecule type" value="Genomic_DNA"/>
</dbReference>
<evidence type="ECO:0000259" key="2">
    <source>
        <dbReference type="Pfam" id="PF14129"/>
    </source>
</evidence>
<dbReference type="Proteomes" id="UP000199572">
    <property type="component" value="Unassembled WGS sequence"/>
</dbReference>
<sequence>MWVLAASLLMFGCKPGIPEHIIKPDKMEKIVYDMHIVDGYLSTIYIPDSAKRVAAAYYKGIYKKFNIDSVSYSRSLTYYNNNPDELEKIYKNISKKLDAQKLKMQKADSLSLQKPKAQETPAPK</sequence>
<dbReference type="InterPro" id="IPR025381">
    <property type="entry name" value="DUF4296"/>
</dbReference>
<accession>A0A1H9KVJ8</accession>
<protein>
    <recommendedName>
        <fullName evidence="2">DUF4296 domain-containing protein</fullName>
    </recommendedName>
</protein>
<dbReference type="AlphaFoldDB" id="A0A1H9KVJ8"/>
<gene>
    <name evidence="3" type="ORF">SAMN04488023_103164</name>
</gene>
<evidence type="ECO:0000256" key="1">
    <source>
        <dbReference type="SAM" id="MobiDB-lite"/>
    </source>
</evidence>
<proteinExistence type="predicted"/>
<organism evidence="3 4">
    <name type="scientific">Pedobacter rhizosphaerae</name>
    <dbReference type="NCBI Taxonomy" id="390241"/>
    <lineage>
        <taxon>Bacteria</taxon>
        <taxon>Pseudomonadati</taxon>
        <taxon>Bacteroidota</taxon>
        <taxon>Sphingobacteriia</taxon>
        <taxon>Sphingobacteriales</taxon>
        <taxon>Sphingobacteriaceae</taxon>
        <taxon>Pedobacter</taxon>
    </lineage>
</organism>
<feature type="region of interest" description="Disordered" evidence="1">
    <location>
        <begin position="105"/>
        <end position="124"/>
    </location>
</feature>
<dbReference type="STRING" id="390241.SAMN04488023_103164"/>
<feature type="domain" description="DUF4296" evidence="2">
    <location>
        <begin position="18"/>
        <end position="101"/>
    </location>
</feature>
<evidence type="ECO:0000313" key="4">
    <source>
        <dbReference type="Proteomes" id="UP000199572"/>
    </source>
</evidence>
<keyword evidence="4" id="KW-1185">Reference proteome</keyword>
<evidence type="ECO:0000313" key="3">
    <source>
        <dbReference type="EMBL" id="SER03170.1"/>
    </source>
</evidence>